<organism evidence="3 4">
    <name type="scientific">Zasmidium cellare</name>
    <name type="common">Wine cellar mold</name>
    <name type="synonym">Racodium cellare</name>
    <dbReference type="NCBI Taxonomy" id="395010"/>
    <lineage>
        <taxon>Eukaryota</taxon>
        <taxon>Fungi</taxon>
        <taxon>Dikarya</taxon>
        <taxon>Ascomycota</taxon>
        <taxon>Pezizomycotina</taxon>
        <taxon>Dothideomycetes</taxon>
        <taxon>Dothideomycetidae</taxon>
        <taxon>Mycosphaerellales</taxon>
        <taxon>Mycosphaerellaceae</taxon>
        <taxon>Zasmidium</taxon>
    </lineage>
</organism>
<gene>
    <name evidence="3" type="ORF">PRZ48_003953</name>
</gene>
<dbReference type="Proteomes" id="UP001305779">
    <property type="component" value="Unassembled WGS sequence"/>
</dbReference>
<proteinExistence type="predicted"/>
<comment type="caution">
    <text evidence="3">The sequence shown here is derived from an EMBL/GenBank/DDBJ whole genome shotgun (WGS) entry which is preliminary data.</text>
</comment>
<keyword evidence="2" id="KW-0812">Transmembrane</keyword>
<feature type="compositionally biased region" description="Pro residues" evidence="1">
    <location>
        <begin position="314"/>
        <end position="325"/>
    </location>
</feature>
<feature type="compositionally biased region" description="Polar residues" evidence="1">
    <location>
        <begin position="335"/>
        <end position="345"/>
    </location>
</feature>
<keyword evidence="2" id="KW-1133">Transmembrane helix</keyword>
<sequence>MTFLTRNMDRSTIVFFAVTALACVTKIAATAITTSLATTALMPGRIFGLAITASAFEIFAVFTLFATVGLFLARVSRALLFTAWIPGALSCLAGTILSLITLALTIHFADEKMLKEESDSSVGTRGIAAAGLAIGIVGLIPQTAFYVLVWPAAEQGFAQPSEILEERPSPPRSLIRRSISVHMASLGPSSPKFFRSHSEPGSPSLAASSPRSSFRDSASQALRPMTSKTRLLLHTSFASRDPKSISSEPMVEVMRQNDDFENWDTSGVDDGYAGPFGSKTKMTRLETIPGSRPVSPAHPLNGPFPDEEDIAPDQLPPPDQLPLPESPLQSPISPMSPNSETSSLRSMRRPTIRRNNSNSNDQSFIHPLFRTESPAPPPLTSPGTVIHASPYAGQIVNPDSMALTPRLHSSHGSRPTTPNLISPARSRPGSLRSFRLNSASSPVEGNGSVVERGPSALSEAATVPND</sequence>
<keyword evidence="4" id="KW-1185">Reference proteome</keyword>
<protein>
    <submittedName>
        <fullName evidence="3">Uncharacterized protein</fullName>
    </submittedName>
</protein>
<keyword evidence="2" id="KW-0472">Membrane</keyword>
<feature type="region of interest" description="Disordered" evidence="1">
    <location>
        <begin position="288"/>
        <end position="466"/>
    </location>
</feature>
<feature type="compositionally biased region" description="Polar residues" evidence="1">
    <location>
        <begin position="353"/>
        <end position="363"/>
    </location>
</feature>
<evidence type="ECO:0000313" key="4">
    <source>
        <dbReference type="Proteomes" id="UP001305779"/>
    </source>
</evidence>
<feature type="transmembrane region" description="Helical" evidence="2">
    <location>
        <begin position="46"/>
        <end position="72"/>
    </location>
</feature>
<evidence type="ECO:0000256" key="1">
    <source>
        <dbReference type="SAM" id="MobiDB-lite"/>
    </source>
</evidence>
<dbReference type="EMBL" id="JAXOVC010000002">
    <property type="protein sequence ID" value="KAK4505988.1"/>
    <property type="molecule type" value="Genomic_DNA"/>
</dbReference>
<evidence type="ECO:0000313" key="3">
    <source>
        <dbReference type="EMBL" id="KAK4505988.1"/>
    </source>
</evidence>
<reference evidence="3 4" key="1">
    <citation type="journal article" date="2023" name="G3 (Bethesda)">
        <title>A chromosome-level genome assembly of Zasmidium syzygii isolated from banana leaves.</title>
        <authorList>
            <person name="van Westerhoven A.C."/>
            <person name="Mehrabi R."/>
            <person name="Talebi R."/>
            <person name="Steentjes M.B.F."/>
            <person name="Corcolon B."/>
            <person name="Chong P.A."/>
            <person name="Kema G.H.J."/>
            <person name="Seidl M.F."/>
        </authorList>
    </citation>
    <scope>NUCLEOTIDE SEQUENCE [LARGE SCALE GENOMIC DNA]</scope>
    <source>
        <strain evidence="3 4">P124</strain>
    </source>
</reference>
<feature type="transmembrane region" description="Helical" evidence="2">
    <location>
        <begin position="79"/>
        <end position="106"/>
    </location>
</feature>
<feature type="transmembrane region" description="Helical" evidence="2">
    <location>
        <begin position="126"/>
        <end position="149"/>
    </location>
</feature>
<feature type="compositionally biased region" description="Polar residues" evidence="1">
    <location>
        <begin position="410"/>
        <end position="420"/>
    </location>
</feature>
<feature type="region of interest" description="Disordered" evidence="1">
    <location>
        <begin position="190"/>
        <end position="221"/>
    </location>
</feature>
<evidence type="ECO:0000256" key="2">
    <source>
        <dbReference type="SAM" id="Phobius"/>
    </source>
</evidence>
<dbReference type="PROSITE" id="PS51257">
    <property type="entry name" value="PROKAR_LIPOPROTEIN"/>
    <property type="match status" value="1"/>
</dbReference>
<name>A0ABR0EYQ3_ZASCE</name>
<accession>A0ABR0EYQ3</accession>
<feature type="compositionally biased region" description="Low complexity" evidence="1">
    <location>
        <begin position="199"/>
        <end position="219"/>
    </location>
</feature>